<evidence type="ECO:0000256" key="3">
    <source>
        <dbReference type="ARBA" id="ARBA00022448"/>
    </source>
</evidence>
<organism evidence="9 10">
    <name type="scientific">Solilutibacter oculi</name>
    <dbReference type="NCBI Taxonomy" id="2698682"/>
    <lineage>
        <taxon>Bacteria</taxon>
        <taxon>Pseudomonadati</taxon>
        <taxon>Pseudomonadota</taxon>
        <taxon>Gammaproteobacteria</taxon>
        <taxon>Lysobacterales</taxon>
        <taxon>Lysobacteraceae</taxon>
        <taxon>Solilutibacter</taxon>
    </lineage>
</organism>
<dbReference type="Gene3D" id="2.40.50.100">
    <property type="match status" value="1"/>
</dbReference>
<comment type="similarity">
    <text evidence="2">Belongs to the membrane fusion protein (MFP) (TC 8.A.1) family.</text>
</comment>
<evidence type="ECO:0000259" key="6">
    <source>
        <dbReference type="Pfam" id="PF25917"/>
    </source>
</evidence>
<feature type="signal peptide" evidence="5">
    <location>
        <begin position="1"/>
        <end position="23"/>
    </location>
</feature>
<keyword evidence="5" id="KW-0732">Signal</keyword>
<evidence type="ECO:0000256" key="5">
    <source>
        <dbReference type="SAM" id="SignalP"/>
    </source>
</evidence>
<dbReference type="PANTHER" id="PTHR30469:SF16">
    <property type="entry name" value="HAE1 FAMILY EFFLUX PUMP MFP COMPONENT"/>
    <property type="match status" value="1"/>
</dbReference>
<dbReference type="OrthoDB" id="9783047at2"/>
<protein>
    <submittedName>
        <fullName evidence="9">Efflux transporter periplasmic adaptor subunit</fullName>
    </submittedName>
</protein>
<dbReference type="Gene3D" id="1.10.287.470">
    <property type="entry name" value="Helix hairpin bin"/>
    <property type="match status" value="1"/>
</dbReference>
<dbReference type="PANTHER" id="PTHR30469">
    <property type="entry name" value="MULTIDRUG RESISTANCE PROTEIN MDTA"/>
    <property type="match status" value="1"/>
</dbReference>
<evidence type="ECO:0000313" key="9">
    <source>
        <dbReference type="EMBL" id="AXA83354.1"/>
    </source>
</evidence>
<feature type="domain" description="Multidrug resistance protein MdtA-like C-terminal permuted SH3" evidence="8">
    <location>
        <begin position="281"/>
        <end position="340"/>
    </location>
</feature>
<dbReference type="InterPro" id="IPR058625">
    <property type="entry name" value="MdtA-like_BSH"/>
</dbReference>
<dbReference type="Pfam" id="PF25917">
    <property type="entry name" value="BSH_RND"/>
    <property type="match status" value="1"/>
</dbReference>
<dbReference type="Gene3D" id="2.40.420.20">
    <property type="match status" value="1"/>
</dbReference>
<keyword evidence="3" id="KW-0813">Transport</keyword>
<evidence type="ECO:0000259" key="8">
    <source>
        <dbReference type="Pfam" id="PF25967"/>
    </source>
</evidence>
<keyword evidence="4" id="KW-0175">Coiled coil</keyword>
<evidence type="ECO:0000256" key="1">
    <source>
        <dbReference type="ARBA" id="ARBA00004196"/>
    </source>
</evidence>
<evidence type="ECO:0000256" key="4">
    <source>
        <dbReference type="SAM" id="Coils"/>
    </source>
</evidence>
<comment type="subcellular location">
    <subcellularLocation>
        <location evidence="1">Cell envelope</location>
    </subcellularLocation>
</comment>
<dbReference type="Pfam" id="PF25954">
    <property type="entry name" value="Beta-barrel_RND_2"/>
    <property type="match status" value="1"/>
</dbReference>
<dbReference type="Pfam" id="PF25967">
    <property type="entry name" value="RND-MFP_C"/>
    <property type="match status" value="1"/>
</dbReference>
<dbReference type="GO" id="GO:1990281">
    <property type="term" value="C:efflux pump complex"/>
    <property type="evidence" value="ECO:0007669"/>
    <property type="project" value="TreeGrafter"/>
</dbReference>
<accession>A0A344J2U4</accession>
<dbReference type="InterPro" id="IPR006143">
    <property type="entry name" value="RND_pump_MFP"/>
</dbReference>
<sequence>MRLSSPTQAFACLLLAASLTVLPGCRGGNDEAAKKGGDRDRPVPVGIETVRQQPWQDTVQALGTVRARESVDVTAKVSESVQRVHFESGQEVGRGAVLVTLTGQQQLAALRAAEASAAEAEQLYQRQAQLAAQQLIARASLDSQRATRDAARAQVAQVRANLSDRQIRAPFAGVLGIRQVSPGALVTPGTVIATLDDIARVYVDFPLPEGALAGAGTGQAVSATTAAWPGRSFDGTVSTVSARVDEGSRAATVRADFPNPDRALKPGMLMEVRLARGEAPALVVPEIAVQQVGSETFVWRVNGDGSVEKANVEVGGRIPGQVMVSKGLAAGDRVVTEGVGKVKAGAKVVEAGAPPKQASGG</sequence>
<feature type="domain" description="CusB-like beta-barrel" evidence="7">
    <location>
        <begin position="201"/>
        <end position="276"/>
    </location>
</feature>
<feature type="domain" description="Multidrug resistance protein MdtA-like barrel-sandwich hybrid" evidence="6">
    <location>
        <begin position="70"/>
        <end position="190"/>
    </location>
</feature>
<gene>
    <name evidence="9" type="ORF">DCD74_00395</name>
</gene>
<dbReference type="Proteomes" id="UP000251842">
    <property type="component" value="Chromosome"/>
</dbReference>
<dbReference type="EMBL" id="CP029556">
    <property type="protein sequence ID" value="AXA83354.1"/>
    <property type="molecule type" value="Genomic_DNA"/>
</dbReference>
<evidence type="ECO:0000313" key="10">
    <source>
        <dbReference type="Proteomes" id="UP000251842"/>
    </source>
</evidence>
<dbReference type="Gene3D" id="2.40.30.170">
    <property type="match status" value="1"/>
</dbReference>
<proteinExistence type="inferred from homology"/>
<evidence type="ECO:0000256" key="2">
    <source>
        <dbReference type="ARBA" id="ARBA00009477"/>
    </source>
</evidence>
<feature type="coiled-coil region" evidence="4">
    <location>
        <begin position="110"/>
        <end position="161"/>
    </location>
</feature>
<dbReference type="InterPro" id="IPR058792">
    <property type="entry name" value="Beta-barrel_RND_2"/>
</dbReference>
<dbReference type="GO" id="GO:0015562">
    <property type="term" value="F:efflux transmembrane transporter activity"/>
    <property type="evidence" value="ECO:0007669"/>
    <property type="project" value="TreeGrafter"/>
</dbReference>
<dbReference type="KEGG" id="lue:DCD74_00395"/>
<dbReference type="InterPro" id="IPR058627">
    <property type="entry name" value="MdtA-like_C"/>
</dbReference>
<evidence type="ECO:0000259" key="7">
    <source>
        <dbReference type="Pfam" id="PF25954"/>
    </source>
</evidence>
<feature type="chain" id="PRO_5016939197" evidence="5">
    <location>
        <begin position="24"/>
        <end position="361"/>
    </location>
</feature>
<dbReference type="NCBIfam" id="TIGR01730">
    <property type="entry name" value="RND_mfp"/>
    <property type="match status" value="1"/>
</dbReference>
<dbReference type="AlphaFoldDB" id="A0A344J2U4"/>
<name>A0A344J2U4_9GAMM</name>
<dbReference type="RefSeq" id="WP_112925576.1">
    <property type="nucleotide sequence ID" value="NZ_CP029556.1"/>
</dbReference>
<reference evidence="10" key="1">
    <citation type="submission" date="2018-05" db="EMBL/GenBank/DDBJ databases">
        <title>Luteimonas pekinense sp. nov., isolated from human Meibomian gland secretions, Beijing, China.</title>
        <authorList>
            <person name="Wen T."/>
            <person name="Bai H."/>
            <person name="Lv H."/>
        </authorList>
    </citation>
    <scope>NUCLEOTIDE SEQUENCE [LARGE SCALE GENOMIC DNA]</scope>
    <source>
        <strain evidence="10">83-4</strain>
    </source>
</reference>
<dbReference type="FunFam" id="2.40.30.170:FF:000010">
    <property type="entry name" value="Efflux RND transporter periplasmic adaptor subunit"/>
    <property type="match status" value="1"/>
</dbReference>
<dbReference type="SUPFAM" id="SSF111369">
    <property type="entry name" value="HlyD-like secretion proteins"/>
    <property type="match status" value="1"/>
</dbReference>
<keyword evidence="10" id="KW-1185">Reference proteome</keyword>